<dbReference type="InterPro" id="IPR045173">
    <property type="entry name" value="Cdt1"/>
</dbReference>
<dbReference type="Proteomes" id="UP000031036">
    <property type="component" value="Unassembled WGS sequence"/>
</dbReference>
<evidence type="ECO:0000256" key="1">
    <source>
        <dbReference type="ARBA" id="ARBA00008356"/>
    </source>
</evidence>
<keyword evidence="6" id="KW-1185">Reference proteome</keyword>
<dbReference type="GO" id="GO:0000076">
    <property type="term" value="P:DNA replication checkpoint signaling"/>
    <property type="evidence" value="ECO:0007669"/>
    <property type="project" value="TreeGrafter"/>
</dbReference>
<reference evidence="5 6" key="1">
    <citation type="submission" date="2014-11" db="EMBL/GenBank/DDBJ databases">
        <title>Genetic blueprint of the zoonotic pathogen Toxocara canis.</title>
        <authorList>
            <person name="Zhu X.-Q."/>
            <person name="Korhonen P.K."/>
            <person name="Cai H."/>
            <person name="Young N.D."/>
            <person name="Nejsum P."/>
            <person name="von Samson-Himmelstjerna G."/>
            <person name="Boag P.R."/>
            <person name="Tan P."/>
            <person name="Li Q."/>
            <person name="Min J."/>
            <person name="Yang Y."/>
            <person name="Wang X."/>
            <person name="Fang X."/>
            <person name="Hall R.S."/>
            <person name="Hofmann A."/>
            <person name="Sternberg P.W."/>
            <person name="Jex A.R."/>
            <person name="Gasser R.B."/>
        </authorList>
    </citation>
    <scope>NUCLEOTIDE SEQUENCE [LARGE SCALE GENOMIC DNA]</scope>
    <source>
        <strain evidence="5">PN_DK_2014</strain>
    </source>
</reference>
<dbReference type="InterPro" id="IPR036390">
    <property type="entry name" value="WH_DNA-bd_sf"/>
</dbReference>
<evidence type="ECO:0000313" key="5">
    <source>
        <dbReference type="EMBL" id="KHN80254.1"/>
    </source>
</evidence>
<dbReference type="AlphaFoldDB" id="A0A0B2VFP1"/>
<sequence>MEAWRITVRAYIFKYRLQDFVKRQHKMFIDKLGVQMKEEELNHLRRYHPDFKLDEVEDIPEAKLPDPPEGDAALPRTMREYMGTVEDSAGTLPQRIKEMINELRSPEKRAALAAGAKATFTSSQGPTDPQKPKGLSLLERIRAKEQAKKRAEMLRDPVAETRKGRLEKLSRSTLRNICSYYAFKKATTVELAELISKLVFSDSSCTKSEMQAQIELLCEVAPEYFTMKSIRGFKYVHTQRNDFKAIHDIVVRAMTAGT</sequence>
<dbReference type="SUPFAM" id="SSF46785">
    <property type="entry name" value="Winged helix' DNA-binding domain"/>
    <property type="match status" value="1"/>
</dbReference>
<evidence type="ECO:0000256" key="2">
    <source>
        <dbReference type="ARBA" id="ARBA00023306"/>
    </source>
</evidence>
<dbReference type="GO" id="GO:0030174">
    <property type="term" value="P:regulation of DNA-templated DNA replication initiation"/>
    <property type="evidence" value="ECO:0007669"/>
    <property type="project" value="InterPro"/>
</dbReference>
<dbReference type="OrthoDB" id="5915520at2759"/>
<dbReference type="GO" id="GO:0071163">
    <property type="term" value="P:DNA replication preinitiation complex assembly"/>
    <property type="evidence" value="ECO:0007669"/>
    <property type="project" value="InterPro"/>
</dbReference>
<dbReference type="STRING" id="6265.A0A0B2VFP1"/>
<organism evidence="5 6">
    <name type="scientific">Toxocara canis</name>
    <name type="common">Canine roundworm</name>
    <dbReference type="NCBI Taxonomy" id="6265"/>
    <lineage>
        <taxon>Eukaryota</taxon>
        <taxon>Metazoa</taxon>
        <taxon>Ecdysozoa</taxon>
        <taxon>Nematoda</taxon>
        <taxon>Chromadorea</taxon>
        <taxon>Rhabditida</taxon>
        <taxon>Spirurina</taxon>
        <taxon>Ascaridomorpha</taxon>
        <taxon>Ascaridoidea</taxon>
        <taxon>Toxocaridae</taxon>
        <taxon>Toxocara</taxon>
    </lineage>
</organism>
<dbReference type="Pfam" id="PF16679">
    <property type="entry name" value="CDT1_C"/>
    <property type="match status" value="1"/>
</dbReference>
<feature type="domain" description="DNA replication factor Cdt1 C-terminal" evidence="4">
    <location>
        <begin position="136"/>
        <end position="231"/>
    </location>
</feature>
<dbReference type="Gene3D" id="1.10.10.1420">
    <property type="entry name" value="DNA replication factor Cdt1, C-terminal WH domain"/>
    <property type="match status" value="1"/>
</dbReference>
<evidence type="ECO:0000313" key="6">
    <source>
        <dbReference type="Proteomes" id="UP000031036"/>
    </source>
</evidence>
<dbReference type="GO" id="GO:0003677">
    <property type="term" value="F:DNA binding"/>
    <property type="evidence" value="ECO:0007669"/>
    <property type="project" value="InterPro"/>
</dbReference>
<comment type="similarity">
    <text evidence="1">Belongs to the Cdt1 family.</text>
</comment>
<dbReference type="InterPro" id="IPR014939">
    <property type="entry name" value="CDT1_Gemini-bd-like"/>
</dbReference>
<dbReference type="Pfam" id="PF08839">
    <property type="entry name" value="CDT1"/>
    <property type="match status" value="1"/>
</dbReference>
<dbReference type="GO" id="GO:0005634">
    <property type="term" value="C:nucleus"/>
    <property type="evidence" value="ECO:0007669"/>
    <property type="project" value="TreeGrafter"/>
</dbReference>
<dbReference type="InterPro" id="IPR032054">
    <property type="entry name" value="Cdt1_C"/>
</dbReference>
<protein>
    <submittedName>
        <fullName evidence="5">DNA replication factor Cdt1</fullName>
    </submittedName>
</protein>
<comment type="caution">
    <text evidence="5">The sequence shown here is derived from an EMBL/GenBank/DDBJ whole genome shotgun (WGS) entry which is preliminary data.</text>
</comment>
<evidence type="ECO:0000259" key="4">
    <source>
        <dbReference type="Pfam" id="PF16679"/>
    </source>
</evidence>
<proteinExistence type="inferred from homology"/>
<keyword evidence="2" id="KW-0131">Cell cycle</keyword>
<dbReference type="PANTHER" id="PTHR28637:SF1">
    <property type="entry name" value="DNA REPLICATION FACTOR CDT1"/>
    <property type="match status" value="1"/>
</dbReference>
<dbReference type="GO" id="GO:0000278">
    <property type="term" value="P:mitotic cell cycle"/>
    <property type="evidence" value="ECO:0007669"/>
    <property type="project" value="TreeGrafter"/>
</dbReference>
<dbReference type="GO" id="GO:0070182">
    <property type="term" value="F:DNA polymerase binding"/>
    <property type="evidence" value="ECO:0007669"/>
    <property type="project" value="TreeGrafter"/>
</dbReference>
<dbReference type="InterPro" id="IPR038090">
    <property type="entry name" value="Cdt1_C_WH_dom_sf"/>
</dbReference>
<accession>A0A0B2VFP1</accession>
<evidence type="ECO:0000259" key="3">
    <source>
        <dbReference type="Pfam" id="PF08839"/>
    </source>
</evidence>
<feature type="domain" description="CDT1 Geminin-binding" evidence="3">
    <location>
        <begin position="1"/>
        <end position="65"/>
    </location>
</feature>
<gene>
    <name evidence="5" type="primary">Cdt1</name>
    <name evidence="5" type="ORF">Tcan_05520</name>
</gene>
<dbReference type="EMBL" id="JPKZ01001753">
    <property type="protein sequence ID" value="KHN80254.1"/>
    <property type="molecule type" value="Genomic_DNA"/>
</dbReference>
<name>A0A0B2VFP1_TOXCA</name>
<dbReference type="PANTHER" id="PTHR28637">
    <property type="entry name" value="DNA REPLICATION FACTOR CDT1"/>
    <property type="match status" value="1"/>
</dbReference>
<dbReference type="OMA" id="SCTKSEM"/>